<proteinExistence type="predicted"/>
<keyword evidence="3 5" id="KW-1133">Transmembrane helix</keyword>
<dbReference type="InterPro" id="IPR051987">
    <property type="entry name" value="Sigma-2_receptor-like"/>
</dbReference>
<keyword evidence="2 5" id="KW-0812">Transmembrane</keyword>
<dbReference type="AlphaFoldDB" id="A0A485KBD6"/>
<evidence type="ECO:0000256" key="3">
    <source>
        <dbReference type="ARBA" id="ARBA00022989"/>
    </source>
</evidence>
<evidence type="ECO:0000313" key="8">
    <source>
        <dbReference type="EMBL" id="KAF0718316.1"/>
    </source>
</evidence>
<dbReference type="EMBL" id="CAADRA010000160">
    <property type="protein sequence ID" value="VFT78976.1"/>
    <property type="molecule type" value="Genomic_DNA"/>
</dbReference>
<name>A0A485KBD6_9STRA</name>
<evidence type="ECO:0000256" key="1">
    <source>
        <dbReference type="ARBA" id="ARBA00004141"/>
    </source>
</evidence>
<dbReference type="GO" id="GO:0005783">
    <property type="term" value="C:endoplasmic reticulum"/>
    <property type="evidence" value="ECO:0007669"/>
    <property type="project" value="TreeGrafter"/>
</dbReference>
<dbReference type="Pfam" id="PF05241">
    <property type="entry name" value="EBP"/>
    <property type="match status" value="1"/>
</dbReference>
<keyword evidence="10" id="KW-1185">Reference proteome</keyword>
<evidence type="ECO:0000256" key="2">
    <source>
        <dbReference type="ARBA" id="ARBA00022692"/>
    </source>
</evidence>
<dbReference type="PROSITE" id="PS51751">
    <property type="entry name" value="EXPERA"/>
    <property type="match status" value="1"/>
</dbReference>
<reference evidence="9 10" key="1">
    <citation type="submission" date="2019-03" db="EMBL/GenBank/DDBJ databases">
        <authorList>
            <person name="Gaulin E."/>
            <person name="Dumas B."/>
        </authorList>
    </citation>
    <scope>NUCLEOTIDE SEQUENCE [LARGE SCALE GENOMIC DNA]</scope>
    <source>
        <strain evidence="9">CBS 568.67</strain>
    </source>
</reference>
<reference evidence="8" key="2">
    <citation type="submission" date="2019-06" db="EMBL/GenBank/DDBJ databases">
        <title>Genomics analysis of Aphanomyces spp. identifies a new class of oomycete effector associated with host adaptation.</title>
        <authorList>
            <person name="Gaulin E."/>
        </authorList>
    </citation>
    <scope>NUCLEOTIDE SEQUENCE</scope>
    <source>
        <strain evidence="8">CBS 578.67</strain>
    </source>
</reference>
<evidence type="ECO:0000256" key="6">
    <source>
        <dbReference type="SAM" id="Phobius"/>
    </source>
</evidence>
<feature type="transmembrane region" description="Helical" evidence="6">
    <location>
        <begin position="110"/>
        <end position="130"/>
    </location>
</feature>
<organism evidence="9 10">
    <name type="scientific">Aphanomyces stellatus</name>
    <dbReference type="NCBI Taxonomy" id="120398"/>
    <lineage>
        <taxon>Eukaryota</taxon>
        <taxon>Sar</taxon>
        <taxon>Stramenopiles</taxon>
        <taxon>Oomycota</taxon>
        <taxon>Saprolegniomycetes</taxon>
        <taxon>Saprolegniales</taxon>
        <taxon>Verrucalvaceae</taxon>
        <taxon>Aphanomyces</taxon>
    </lineage>
</organism>
<dbReference type="GO" id="GO:0016020">
    <property type="term" value="C:membrane"/>
    <property type="evidence" value="ECO:0007669"/>
    <property type="project" value="UniProtKB-SubCell"/>
</dbReference>
<dbReference type="EMBL" id="VJMH01000160">
    <property type="protein sequence ID" value="KAF0718316.1"/>
    <property type="molecule type" value="Genomic_DNA"/>
</dbReference>
<feature type="transmembrane region" description="Helical" evidence="6">
    <location>
        <begin position="74"/>
        <end position="98"/>
    </location>
</feature>
<dbReference type="PANTHER" id="PTHR31204:SF1">
    <property type="entry name" value="SIGMA INTRACELLULAR RECEPTOR 2"/>
    <property type="match status" value="1"/>
</dbReference>
<evidence type="ECO:0000256" key="5">
    <source>
        <dbReference type="PROSITE-ProRule" id="PRU01087"/>
    </source>
</evidence>
<keyword evidence="4 5" id="KW-0472">Membrane</keyword>
<dbReference type="PANTHER" id="PTHR31204">
    <property type="entry name" value="SIGMA INTRACELLULAR RECEPTOR 2"/>
    <property type="match status" value="1"/>
</dbReference>
<sequence>MAKATGGIGSDWFFIIWCALSMTIALLCDSEALLHDPKTYGKVEPFLNWPPQPLVHALHQWGNDFDHLLNARPLWFKVMFVMEIFFQVPYYIIAIYGFLNRSEWIRVPTLLYAAQSITTMIIVLVEQLVGEYKTPAPAIILGAYLPFFIVPFFFLVRASGPTMFGGKVKSA</sequence>
<feature type="domain" description="EXPERA" evidence="7">
    <location>
        <begin position="10"/>
        <end position="155"/>
    </location>
</feature>
<evidence type="ECO:0000313" key="10">
    <source>
        <dbReference type="Proteomes" id="UP000332933"/>
    </source>
</evidence>
<gene>
    <name evidence="9" type="primary">Aste57867_1767</name>
    <name evidence="8" type="ORF">As57867_001765</name>
    <name evidence="9" type="ORF">ASTE57867_1767</name>
</gene>
<evidence type="ECO:0000259" key="7">
    <source>
        <dbReference type="PROSITE" id="PS51751"/>
    </source>
</evidence>
<feature type="transmembrane region" description="Helical" evidence="6">
    <location>
        <begin position="12"/>
        <end position="34"/>
    </location>
</feature>
<accession>A0A485KBD6</accession>
<evidence type="ECO:0000313" key="9">
    <source>
        <dbReference type="EMBL" id="VFT78976.1"/>
    </source>
</evidence>
<evidence type="ECO:0000256" key="4">
    <source>
        <dbReference type="ARBA" id="ARBA00023136"/>
    </source>
</evidence>
<dbReference type="OrthoDB" id="433124at2759"/>
<dbReference type="Proteomes" id="UP000332933">
    <property type="component" value="Unassembled WGS sequence"/>
</dbReference>
<feature type="transmembrane region" description="Helical" evidence="6">
    <location>
        <begin position="136"/>
        <end position="156"/>
    </location>
</feature>
<dbReference type="InterPro" id="IPR033118">
    <property type="entry name" value="EXPERA"/>
</dbReference>
<protein>
    <submittedName>
        <fullName evidence="9">Aste57867_1767 protein</fullName>
    </submittedName>
</protein>
<comment type="subcellular location">
    <subcellularLocation>
        <location evidence="1">Membrane</location>
        <topology evidence="1">Multi-pass membrane protein</topology>
    </subcellularLocation>
</comment>